<dbReference type="Proteomes" id="UP000665020">
    <property type="component" value="Chromosome"/>
</dbReference>
<keyword evidence="1" id="KW-0645">Protease</keyword>
<organism evidence="1 2">
    <name type="scientific">Iocasia fonsfrigidae</name>
    <dbReference type="NCBI Taxonomy" id="2682810"/>
    <lineage>
        <taxon>Bacteria</taxon>
        <taxon>Bacillati</taxon>
        <taxon>Bacillota</taxon>
        <taxon>Clostridia</taxon>
        <taxon>Halanaerobiales</taxon>
        <taxon>Halanaerobiaceae</taxon>
        <taxon>Iocasia</taxon>
    </lineage>
</organism>
<evidence type="ECO:0000313" key="1">
    <source>
        <dbReference type="EMBL" id="QTL98675.1"/>
    </source>
</evidence>
<dbReference type="GO" id="GO:0006508">
    <property type="term" value="P:proteolysis"/>
    <property type="evidence" value="ECO:0007669"/>
    <property type="project" value="UniProtKB-KW"/>
</dbReference>
<dbReference type="EMBL" id="CP046640">
    <property type="protein sequence ID" value="QTL98675.1"/>
    <property type="molecule type" value="Genomic_DNA"/>
</dbReference>
<keyword evidence="1" id="KW-0378">Hydrolase</keyword>
<dbReference type="AlphaFoldDB" id="A0A8A7KF19"/>
<name>A0A8A7KF19_9FIRM</name>
<sequence length="143" mass="15780">MSSRLIIESADETIQLGSDNIMAVTYESDTPDDSNARASDIGSSVIIKGKIITAVDGEEADDTRKLAIWSLVKAEKADAYRKATLEIIAADQVIRKVYFPNAFVVDYTEEFDHTEGTGKFELVLRQKKDRNELVTIDGGYAAE</sequence>
<accession>A0A8A7KF19</accession>
<protein>
    <submittedName>
        <fullName evidence="1">Membrane-associated protease 1</fullName>
    </submittedName>
</protein>
<evidence type="ECO:0000313" key="2">
    <source>
        <dbReference type="Proteomes" id="UP000665020"/>
    </source>
</evidence>
<dbReference type="RefSeq" id="WP_125990868.1">
    <property type="nucleotide sequence ID" value="NZ_CP046640.1"/>
</dbReference>
<proteinExistence type="predicted"/>
<dbReference type="KEGG" id="ifn:GM661_12225"/>
<keyword evidence="2" id="KW-1185">Reference proteome</keyword>
<gene>
    <name evidence="1" type="ORF">GM661_12225</name>
</gene>
<reference evidence="1" key="1">
    <citation type="submission" date="2019-12" db="EMBL/GenBank/DDBJ databases">
        <authorList>
            <person name="zhang j."/>
            <person name="sun C.M."/>
        </authorList>
    </citation>
    <scope>NUCLEOTIDE SEQUENCE</scope>
    <source>
        <strain evidence="1">NS-1</strain>
    </source>
</reference>
<dbReference type="GO" id="GO:0008233">
    <property type="term" value="F:peptidase activity"/>
    <property type="evidence" value="ECO:0007669"/>
    <property type="project" value="UniProtKB-KW"/>
</dbReference>